<dbReference type="EMBL" id="BTSY01000005">
    <property type="protein sequence ID" value="GMT28359.1"/>
    <property type="molecule type" value="Genomic_DNA"/>
</dbReference>
<gene>
    <name evidence="2" type="ORF">PFISCL1PPCAC_19656</name>
</gene>
<name>A0AAV5WEX5_9BILA</name>
<reference evidence="2" key="1">
    <citation type="submission" date="2023-10" db="EMBL/GenBank/DDBJ databases">
        <title>Genome assembly of Pristionchus species.</title>
        <authorList>
            <person name="Yoshida K."/>
            <person name="Sommer R.J."/>
        </authorList>
    </citation>
    <scope>NUCLEOTIDE SEQUENCE</scope>
    <source>
        <strain evidence="2">RS5133</strain>
    </source>
</reference>
<accession>A0AAV5WEX5</accession>
<evidence type="ECO:0000313" key="3">
    <source>
        <dbReference type="Proteomes" id="UP001432322"/>
    </source>
</evidence>
<keyword evidence="1" id="KW-0812">Transmembrane</keyword>
<dbReference type="Proteomes" id="UP001432322">
    <property type="component" value="Unassembled WGS sequence"/>
</dbReference>
<dbReference type="AlphaFoldDB" id="A0AAV5WEX5"/>
<keyword evidence="1" id="KW-1133">Transmembrane helix</keyword>
<keyword evidence="3" id="KW-1185">Reference proteome</keyword>
<evidence type="ECO:0008006" key="4">
    <source>
        <dbReference type="Google" id="ProtNLM"/>
    </source>
</evidence>
<proteinExistence type="predicted"/>
<comment type="caution">
    <text evidence="2">The sequence shown here is derived from an EMBL/GenBank/DDBJ whole genome shotgun (WGS) entry which is preliminary data.</text>
</comment>
<evidence type="ECO:0000256" key="1">
    <source>
        <dbReference type="SAM" id="Phobius"/>
    </source>
</evidence>
<keyword evidence="1" id="KW-0472">Membrane</keyword>
<feature type="transmembrane region" description="Helical" evidence="1">
    <location>
        <begin position="26"/>
        <end position="50"/>
    </location>
</feature>
<sequence>MTDELIEAYDEDGGGSNPNERDWKGMASAICVILVICSLIGATILVFTPVGSNRSNEERIDVEALKEADHNIIQQSWNDVYALLSLTPLWRFYRKYLNCAGGFRTPRLCTTSLEKELTSTILRPII</sequence>
<organism evidence="2 3">
    <name type="scientific">Pristionchus fissidentatus</name>
    <dbReference type="NCBI Taxonomy" id="1538716"/>
    <lineage>
        <taxon>Eukaryota</taxon>
        <taxon>Metazoa</taxon>
        <taxon>Ecdysozoa</taxon>
        <taxon>Nematoda</taxon>
        <taxon>Chromadorea</taxon>
        <taxon>Rhabditida</taxon>
        <taxon>Rhabditina</taxon>
        <taxon>Diplogasteromorpha</taxon>
        <taxon>Diplogasteroidea</taxon>
        <taxon>Neodiplogasteridae</taxon>
        <taxon>Pristionchus</taxon>
    </lineage>
</organism>
<evidence type="ECO:0000313" key="2">
    <source>
        <dbReference type="EMBL" id="GMT28359.1"/>
    </source>
</evidence>
<protein>
    <recommendedName>
        <fullName evidence="4">Nematode cuticle collagen N-terminal domain-containing protein</fullName>
    </recommendedName>
</protein>